<dbReference type="InterPro" id="IPR015500">
    <property type="entry name" value="Peptidase_S8_subtilisin-rel"/>
</dbReference>
<evidence type="ECO:0000313" key="12">
    <source>
        <dbReference type="Proteomes" id="UP001291926"/>
    </source>
</evidence>
<dbReference type="CDD" id="cd07306">
    <property type="entry name" value="Porin3_VDAC"/>
    <property type="match status" value="1"/>
</dbReference>
<dbReference type="InterPro" id="IPR023614">
    <property type="entry name" value="Porin_dom_sf"/>
</dbReference>
<dbReference type="CDD" id="cd02120">
    <property type="entry name" value="PA_subtilisin_like"/>
    <property type="match status" value="1"/>
</dbReference>
<evidence type="ECO:0000313" key="11">
    <source>
        <dbReference type="EMBL" id="KAK4479762.1"/>
    </source>
</evidence>
<gene>
    <name evidence="11" type="ORF">RD792_015297</name>
</gene>
<dbReference type="Pfam" id="PF01459">
    <property type="entry name" value="Porin_3"/>
    <property type="match status" value="1"/>
</dbReference>
<dbReference type="Gene3D" id="2.40.160.10">
    <property type="entry name" value="Porin"/>
    <property type="match status" value="1"/>
</dbReference>
<comment type="caution">
    <text evidence="11">The sequence shown here is derived from an EMBL/GenBank/DDBJ whole genome shotgun (WGS) entry which is preliminary data.</text>
</comment>
<keyword evidence="6 7" id="KW-0720">Serine protease</keyword>
<evidence type="ECO:0000256" key="5">
    <source>
        <dbReference type="ARBA" id="ARBA00022801"/>
    </source>
</evidence>
<dbReference type="InterPro" id="IPR000209">
    <property type="entry name" value="Peptidase_S8/S53_dom"/>
</dbReference>
<dbReference type="InterPro" id="IPR037045">
    <property type="entry name" value="S8pro/Inhibitor_I9_sf"/>
</dbReference>
<dbReference type="PRINTS" id="PR00723">
    <property type="entry name" value="SUBTILISIN"/>
</dbReference>
<dbReference type="Gene3D" id="3.50.30.30">
    <property type="match status" value="1"/>
</dbReference>
<keyword evidence="12" id="KW-1185">Reference proteome</keyword>
<feature type="domain" description="Inhibitor I9" evidence="9">
    <location>
        <begin position="34"/>
        <end position="106"/>
    </location>
</feature>
<dbReference type="PANTHER" id="PTHR10795">
    <property type="entry name" value="PROPROTEIN CONVERTASE SUBTILISIN/KEXIN"/>
    <property type="match status" value="1"/>
</dbReference>
<evidence type="ECO:0000256" key="2">
    <source>
        <dbReference type="ARBA" id="ARBA00011073"/>
    </source>
</evidence>
<dbReference type="InterPro" id="IPR027246">
    <property type="entry name" value="Porin_Euk/Tom40"/>
</dbReference>
<evidence type="ECO:0000256" key="4">
    <source>
        <dbReference type="ARBA" id="ARBA00022729"/>
    </source>
</evidence>
<feature type="domain" description="Peptidase S8/S53" evidence="8">
    <location>
        <begin position="131"/>
        <end position="573"/>
    </location>
</feature>
<evidence type="ECO:0000259" key="10">
    <source>
        <dbReference type="Pfam" id="PF17766"/>
    </source>
</evidence>
<dbReference type="CDD" id="cd04852">
    <property type="entry name" value="Peptidases_S8_3"/>
    <property type="match status" value="1"/>
</dbReference>
<dbReference type="InterPro" id="IPR034197">
    <property type="entry name" value="Peptidases_S8_3"/>
</dbReference>
<keyword evidence="4" id="KW-0732">Signal</keyword>
<dbReference type="Pfam" id="PF05922">
    <property type="entry name" value="Inhibitor_I9"/>
    <property type="match status" value="1"/>
</dbReference>
<organism evidence="11 12">
    <name type="scientific">Penstemon davidsonii</name>
    <dbReference type="NCBI Taxonomy" id="160366"/>
    <lineage>
        <taxon>Eukaryota</taxon>
        <taxon>Viridiplantae</taxon>
        <taxon>Streptophyta</taxon>
        <taxon>Embryophyta</taxon>
        <taxon>Tracheophyta</taxon>
        <taxon>Spermatophyta</taxon>
        <taxon>Magnoliopsida</taxon>
        <taxon>eudicotyledons</taxon>
        <taxon>Gunneridae</taxon>
        <taxon>Pentapetalae</taxon>
        <taxon>asterids</taxon>
        <taxon>lamiids</taxon>
        <taxon>Lamiales</taxon>
        <taxon>Plantaginaceae</taxon>
        <taxon>Cheloneae</taxon>
        <taxon>Penstemon</taxon>
    </lineage>
</organism>
<evidence type="ECO:0000256" key="7">
    <source>
        <dbReference type="PROSITE-ProRule" id="PRU01240"/>
    </source>
</evidence>
<feature type="active site" description="Charge relay system" evidence="7">
    <location>
        <position position="139"/>
    </location>
</feature>
<dbReference type="Proteomes" id="UP001291926">
    <property type="component" value="Unassembled WGS sequence"/>
</dbReference>
<proteinExistence type="inferred from homology"/>
<dbReference type="Gene3D" id="3.30.70.80">
    <property type="entry name" value="Peptidase S8 propeptide/proteinase inhibitor I9"/>
    <property type="match status" value="1"/>
</dbReference>
<dbReference type="InterPro" id="IPR041469">
    <property type="entry name" value="Subtilisin-like_FN3"/>
</dbReference>
<keyword evidence="5 7" id="KW-0378">Hydrolase</keyword>
<dbReference type="InterPro" id="IPR010259">
    <property type="entry name" value="S8pro/Inhibitor_I9"/>
</dbReference>
<feature type="domain" description="Subtilisin-like protease fibronectin type-III" evidence="10">
    <location>
        <begin position="628"/>
        <end position="729"/>
    </location>
</feature>
<dbReference type="Gene3D" id="2.60.40.2310">
    <property type="match status" value="1"/>
</dbReference>
<accession>A0ABR0CS99</accession>
<evidence type="ECO:0000259" key="9">
    <source>
        <dbReference type="Pfam" id="PF05922"/>
    </source>
</evidence>
<dbReference type="PROSITE" id="PS51892">
    <property type="entry name" value="SUBTILASE"/>
    <property type="match status" value="1"/>
</dbReference>
<evidence type="ECO:0000259" key="8">
    <source>
        <dbReference type="Pfam" id="PF00082"/>
    </source>
</evidence>
<dbReference type="Pfam" id="PF00082">
    <property type="entry name" value="Peptidase_S8"/>
    <property type="match status" value="1"/>
</dbReference>
<comment type="similarity">
    <text evidence="2 7">Belongs to the peptidase S8 family.</text>
</comment>
<sequence length="1013" mass="108619">MVDKERDLPLYKGVLFVVPMTYPSFASDVEKKIYIVYMGNLDERHDSPSLHHFNILQDIGIRSVRQSLVRSYTRSFNGFAAYLTAQEQEKLADHEKVVSVFPSTTFRPQTTRSWDFVGLTEKVHRNPTIESDIIIGVIDTGIWPESESFNDKGLSPPPKKWKGVCKGGRNFTCNKKIIGARSYNSKPSTDISARDTVGHGTHTASIAAGNYVKDASFYGIAKGTARGGVPSSRIAAYKACRHSGCVTEDILAAFDDAIADGVDIITISIGGDRASKFDNDPIAIGSLHAEQKAILVVQSAGNEGNRRSISSIAPWIFSVAASSTDRGIISKVTLGNGMIFTGTSVNSFNLNGTTFPLVYGKDVSALCDEVSAQSCVTECLDSDLVKGKIVLCDEFDGINEAFRAGALGSIALDEGIGDISFVVPLPASALHGQNFFTAQSYVNSTKAPKVDILASESIHNLDTPRVASFSSRGPNTIIPDILKPDVTAPGIEILAAFSPKASPSENLYDEKSVNYNILSGSSMACPHVAGAAAYVKSLHPDWSPSAIKSALMTTAWKMNATKDTDAEFAYGSGHIDPVKAANPGLVYETMQEDYVQLLCGLGYDTPSIRRVFGGNISCSNGLKMKPNNLNYPSMTISTKTTPGDKGITFSETLRRTVTNVGSANSTYKAITSKSSDYNVTVNPSILTFEALNEVKSFEVLVSGKINGDMISAALEWSDGVHNVRSPIVVYNSDEESLNLVRAFTLTLAREPEANLLYKDYQGDHKFTLTTFTSNGVAITSSGTKKGDLFFADVNTQLKNKNITTDVKVDTNSNVYTTITVDEPAPGVKAIFSFVAPDQKSGKVELQYLHEHAGISTSLGLTAKPIVNFSGVAGNHKGALGTDISFDTATGNFTKCNVGVSVTTADLIASLTLNNKGETVTASYFHTISPLTNTAVGAELTHSFSSNENTLTIGTQHSLDLLTSVKARVNNFGKASALIQHEWRPKSLITISGEVDTRAIEKSAKIGLAIALKP</sequence>
<feature type="active site" description="Charge relay system" evidence="7">
    <location>
        <position position="199"/>
    </location>
</feature>
<dbReference type="SUPFAM" id="SSF52743">
    <property type="entry name" value="Subtilisin-like"/>
    <property type="match status" value="1"/>
</dbReference>
<evidence type="ECO:0000256" key="6">
    <source>
        <dbReference type="ARBA" id="ARBA00022825"/>
    </source>
</evidence>
<dbReference type="Pfam" id="PF17766">
    <property type="entry name" value="fn3_6"/>
    <property type="match status" value="1"/>
</dbReference>
<evidence type="ECO:0000256" key="3">
    <source>
        <dbReference type="ARBA" id="ARBA00022670"/>
    </source>
</evidence>
<protein>
    <submittedName>
        <fullName evidence="11">Uncharacterized protein</fullName>
    </submittedName>
</protein>
<evidence type="ECO:0000256" key="1">
    <source>
        <dbReference type="ARBA" id="ARBA00009624"/>
    </source>
</evidence>
<name>A0ABR0CS99_9LAMI</name>
<reference evidence="11 12" key="1">
    <citation type="journal article" date="2023" name="bioRxiv">
        <title>Genome report: Whole genome sequence and annotation of Penstemon davidsonii.</title>
        <authorList>
            <person name="Ostevik K.L."/>
            <person name="Alabady M."/>
            <person name="Zhang M."/>
            <person name="Rausher M.D."/>
        </authorList>
    </citation>
    <scope>NUCLEOTIDE SEQUENCE [LARGE SCALE GENOMIC DNA]</scope>
    <source>
        <strain evidence="11">DNT005</strain>
        <tissue evidence="11">Whole leaf</tissue>
    </source>
</reference>
<keyword evidence="3 7" id="KW-0645">Protease</keyword>
<dbReference type="InterPro" id="IPR001925">
    <property type="entry name" value="Porin_Euk"/>
</dbReference>
<comment type="similarity">
    <text evidence="1">Belongs to the eukaryotic mitochondrial porin (TC 1.B.8.1) family.</text>
</comment>
<dbReference type="EMBL" id="JAYDYQ010002687">
    <property type="protein sequence ID" value="KAK4479762.1"/>
    <property type="molecule type" value="Genomic_DNA"/>
</dbReference>
<dbReference type="InterPro" id="IPR045051">
    <property type="entry name" value="SBT"/>
</dbReference>
<feature type="active site" description="Charge relay system" evidence="7">
    <location>
        <position position="522"/>
    </location>
</feature>
<dbReference type="Gene3D" id="3.40.50.200">
    <property type="entry name" value="Peptidase S8/S53 domain"/>
    <property type="match status" value="1"/>
</dbReference>
<dbReference type="InterPro" id="IPR036852">
    <property type="entry name" value="Peptidase_S8/S53_dom_sf"/>
</dbReference>